<comment type="caution">
    <text evidence="1">The sequence shown here is derived from an EMBL/GenBank/DDBJ whole genome shotgun (WGS) entry which is preliminary data.</text>
</comment>
<gene>
    <name evidence="1" type="ORF">KIN20_001939</name>
</gene>
<organism evidence="1 2">
    <name type="scientific">Parelaphostrongylus tenuis</name>
    <name type="common">Meningeal worm</name>
    <dbReference type="NCBI Taxonomy" id="148309"/>
    <lineage>
        <taxon>Eukaryota</taxon>
        <taxon>Metazoa</taxon>
        <taxon>Ecdysozoa</taxon>
        <taxon>Nematoda</taxon>
        <taxon>Chromadorea</taxon>
        <taxon>Rhabditida</taxon>
        <taxon>Rhabditina</taxon>
        <taxon>Rhabditomorpha</taxon>
        <taxon>Strongyloidea</taxon>
        <taxon>Metastrongylidae</taxon>
        <taxon>Parelaphostrongylus</taxon>
    </lineage>
</organism>
<keyword evidence="2" id="KW-1185">Reference proteome</keyword>
<dbReference type="EMBL" id="JAHQIW010000252">
    <property type="protein sequence ID" value="KAJ1347006.1"/>
    <property type="molecule type" value="Genomic_DNA"/>
</dbReference>
<dbReference type="AlphaFoldDB" id="A0AAD5QHF1"/>
<evidence type="ECO:0000313" key="2">
    <source>
        <dbReference type="Proteomes" id="UP001196413"/>
    </source>
</evidence>
<proteinExistence type="predicted"/>
<dbReference type="Proteomes" id="UP001196413">
    <property type="component" value="Unassembled WGS sequence"/>
</dbReference>
<accession>A0AAD5QHF1</accession>
<protein>
    <submittedName>
        <fullName evidence="1">Uncharacterized protein</fullName>
    </submittedName>
</protein>
<evidence type="ECO:0000313" key="1">
    <source>
        <dbReference type="EMBL" id="KAJ1347006.1"/>
    </source>
</evidence>
<sequence length="67" mass="8192">MGERAVINVSRTADQPLPTSKDRFVFKNRTRFIILPHMHIMLIDCSKQHFNVEFYYYLYGWRSYRHP</sequence>
<name>A0AAD5QHF1_PARTN</name>
<reference evidence="1" key="1">
    <citation type="submission" date="2021-06" db="EMBL/GenBank/DDBJ databases">
        <title>Parelaphostrongylus tenuis whole genome reference sequence.</title>
        <authorList>
            <person name="Garwood T.J."/>
            <person name="Larsen P.A."/>
            <person name="Fountain-Jones N.M."/>
            <person name="Garbe J.R."/>
            <person name="Macchietto M.G."/>
            <person name="Kania S.A."/>
            <person name="Gerhold R.W."/>
            <person name="Richards J.E."/>
            <person name="Wolf T.M."/>
        </authorList>
    </citation>
    <scope>NUCLEOTIDE SEQUENCE</scope>
    <source>
        <strain evidence="1">MNPRO001-30</strain>
        <tissue evidence="1">Meninges</tissue>
    </source>
</reference>